<dbReference type="PANTHER" id="PTHR35526">
    <property type="entry name" value="ANTI-SIGMA-F FACTOR RSBW-RELATED"/>
    <property type="match status" value="1"/>
</dbReference>
<evidence type="ECO:0000313" key="4">
    <source>
        <dbReference type="Proteomes" id="UP000198680"/>
    </source>
</evidence>
<name>A0A1H0A0B5_9ACTN</name>
<dbReference type="EMBL" id="FNHE01000015">
    <property type="protein sequence ID" value="SDN27030.1"/>
    <property type="molecule type" value="Genomic_DNA"/>
</dbReference>
<dbReference type="Proteomes" id="UP000198680">
    <property type="component" value="Unassembled WGS sequence"/>
</dbReference>
<feature type="domain" description="Histidine kinase/HSP90-like ATPase" evidence="2">
    <location>
        <begin position="40"/>
        <end position="149"/>
    </location>
</feature>
<dbReference type="PANTHER" id="PTHR35526:SF3">
    <property type="entry name" value="ANTI-SIGMA-F FACTOR RSBW"/>
    <property type="match status" value="1"/>
</dbReference>
<keyword evidence="1" id="KW-0418">Kinase</keyword>
<sequence length="163" mass="17541">MSETATDGERAVGRLAWPLRPLPDGRGEVWRWDLQAIAELPAARAVLRARLDGVGYPRDGDDTAAERLILAFDELASNALRHGLSPVVATVVAGSGGWLLDVSDRDPDTMPSPAVDRDPAQGGLGLYLVARLSVAHGWYVDDGCKHVWACLPTSTDDREPAFN</sequence>
<dbReference type="InterPro" id="IPR050267">
    <property type="entry name" value="Anti-sigma-factor_SerPK"/>
</dbReference>
<dbReference type="AlphaFoldDB" id="A0A1H0A0B5"/>
<dbReference type="SUPFAM" id="SSF55874">
    <property type="entry name" value="ATPase domain of HSP90 chaperone/DNA topoisomerase II/histidine kinase"/>
    <property type="match status" value="1"/>
</dbReference>
<dbReference type="InterPro" id="IPR003594">
    <property type="entry name" value="HATPase_dom"/>
</dbReference>
<dbReference type="Pfam" id="PF13581">
    <property type="entry name" value="HATPase_c_2"/>
    <property type="match status" value="1"/>
</dbReference>
<protein>
    <recommendedName>
        <fullName evidence="2">Histidine kinase/HSP90-like ATPase domain-containing protein</fullName>
    </recommendedName>
</protein>
<dbReference type="InterPro" id="IPR036890">
    <property type="entry name" value="HATPase_C_sf"/>
</dbReference>
<keyword evidence="4" id="KW-1185">Reference proteome</keyword>
<proteinExistence type="predicted"/>
<keyword evidence="1" id="KW-0723">Serine/threonine-protein kinase</keyword>
<dbReference type="GO" id="GO:0004674">
    <property type="term" value="F:protein serine/threonine kinase activity"/>
    <property type="evidence" value="ECO:0007669"/>
    <property type="project" value="UniProtKB-KW"/>
</dbReference>
<evidence type="ECO:0000313" key="3">
    <source>
        <dbReference type="EMBL" id="SDN27030.1"/>
    </source>
</evidence>
<dbReference type="STRING" id="1137991.SAMN05660642_04460"/>
<keyword evidence="1" id="KW-0808">Transferase</keyword>
<reference evidence="4" key="1">
    <citation type="submission" date="2016-10" db="EMBL/GenBank/DDBJ databases">
        <authorList>
            <person name="Varghese N."/>
            <person name="Submissions S."/>
        </authorList>
    </citation>
    <scope>NUCLEOTIDE SEQUENCE [LARGE SCALE GENOMIC DNA]</scope>
    <source>
        <strain evidence="4">DSM 45419</strain>
    </source>
</reference>
<dbReference type="CDD" id="cd16936">
    <property type="entry name" value="HATPase_RsbW-like"/>
    <property type="match status" value="1"/>
</dbReference>
<dbReference type="Gene3D" id="3.30.565.10">
    <property type="entry name" value="Histidine kinase-like ATPase, C-terminal domain"/>
    <property type="match status" value="1"/>
</dbReference>
<evidence type="ECO:0000259" key="2">
    <source>
        <dbReference type="Pfam" id="PF13581"/>
    </source>
</evidence>
<evidence type="ECO:0000256" key="1">
    <source>
        <dbReference type="ARBA" id="ARBA00022527"/>
    </source>
</evidence>
<gene>
    <name evidence="3" type="ORF">SAMN05660642_04460</name>
</gene>
<organism evidence="3 4">
    <name type="scientific">Geodermatophilus siccatus</name>
    <dbReference type="NCBI Taxonomy" id="1137991"/>
    <lineage>
        <taxon>Bacteria</taxon>
        <taxon>Bacillati</taxon>
        <taxon>Actinomycetota</taxon>
        <taxon>Actinomycetes</taxon>
        <taxon>Geodermatophilales</taxon>
        <taxon>Geodermatophilaceae</taxon>
        <taxon>Geodermatophilus</taxon>
    </lineage>
</organism>
<accession>A0A1H0A0B5</accession>